<dbReference type="AlphaFoldDB" id="A0A0E4C8V0"/>
<dbReference type="STRING" id="690567.1650"/>
<dbReference type="Proteomes" id="UP000045545">
    <property type="component" value="Unassembled WGS sequence"/>
</dbReference>
<evidence type="ECO:0000256" key="2">
    <source>
        <dbReference type="HAMAP-Rule" id="MF_00489"/>
    </source>
</evidence>
<dbReference type="OrthoDB" id="9798918at2"/>
<sequence>MKIIVDADACPVKGIIEEMAAGAGLELIMVSNYHHMIRSNYARVVIVDGSSQSADITIANLTQKGDIIVTQDYGLAALVLAKNAHCIHPQGQIYSLDNIDGLLSQRYVHQKARQAGKRITNPRKRQAQDDIRFKKNLGRLMVEANNN</sequence>
<evidence type="ECO:0000256" key="1">
    <source>
        <dbReference type="ARBA" id="ARBA00008522"/>
    </source>
</evidence>
<keyword evidence="4" id="KW-1185">Reference proteome</keyword>
<comment type="similarity">
    <text evidence="1 2">Belongs to the UPF0178 family.</text>
</comment>
<evidence type="ECO:0000313" key="3">
    <source>
        <dbReference type="EMBL" id="CFX69116.1"/>
    </source>
</evidence>
<protein>
    <recommendedName>
        <fullName evidence="2">UPF0178 protein 1650</fullName>
    </recommendedName>
</protein>
<dbReference type="NCBIfam" id="NF001095">
    <property type="entry name" value="PRK00124.1"/>
    <property type="match status" value="1"/>
</dbReference>
<gene>
    <name evidence="3" type="ORF">1650</name>
</gene>
<proteinExistence type="inferred from homology"/>
<reference evidence="3 4" key="1">
    <citation type="submission" date="2015-03" db="EMBL/GenBank/DDBJ databases">
        <authorList>
            <person name="Murphy D."/>
        </authorList>
    </citation>
    <scope>NUCLEOTIDE SEQUENCE [LARGE SCALE GENOMIC DNA]</scope>
    <source>
        <strain evidence="3 4">OL-4</strain>
    </source>
</reference>
<dbReference type="EMBL" id="CGIH01000027">
    <property type="protein sequence ID" value="CFX69116.1"/>
    <property type="molecule type" value="Genomic_DNA"/>
</dbReference>
<organism evidence="3 4">
    <name type="scientific">Syntrophomonas zehnderi OL-4</name>
    <dbReference type="NCBI Taxonomy" id="690567"/>
    <lineage>
        <taxon>Bacteria</taxon>
        <taxon>Bacillati</taxon>
        <taxon>Bacillota</taxon>
        <taxon>Clostridia</taxon>
        <taxon>Eubacteriales</taxon>
        <taxon>Syntrophomonadaceae</taxon>
        <taxon>Syntrophomonas</taxon>
    </lineage>
</organism>
<accession>A0A0E4C8V0</accession>
<dbReference type="PANTHER" id="PTHR35146">
    <property type="entry name" value="UPF0178 PROTEIN YAII"/>
    <property type="match status" value="1"/>
</dbReference>
<dbReference type="HAMAP" id="MF_00489">
    <property type="entry name" value="UPF0178"/>
    <property type="match status" value="1"/>
</dbReference>
<dbReference type="RefSeq" id="WP_046497498.1">
    <property type="nucleotide sequence ID" value="NZ_CGIH01000027.1"/>
</dbReference>
<dbReference type="PANTHER" id="PTHR35146:SF1">
    <property type="entry name" value="UPF0178 PROTEIN YAII"/>
    <property type="match status" value="1"/>
</dbReference>
<evidence type="ECO:0000313" key="4">
    <source>
        <dbReference type="Proteomes" id="UP000045545"/>
    </source>
</evidence>
<name>A0A0E4C8V0_9FIRM</name>
<dbReference type="InterPro" id="IPR003791">
    <property type="entry name" value="UPF0178"/>
</dbReference>
<dbReference type="Pfam" id="PF02639">
    <property type="entry name" value="DUF188"/>
    <property type="match status" value="1"/>
</dbReference>